<reference evidence="1 2" key="1">
    <citation type="journal article" date="2021" name="Hortic Res">
        <title>High-quality reference genome and annotation aids understanding of berry development for evergreen blueberry (Vaccinium darrowii).</title>
        <authorList>
            <person name="Yu J."/>
            <person name="Hulse-Kemp A.M."/>
            <person name="Babiker E."/>
            <person name="Staton M."/>
        </authorList>
    </citation>
    <scope>NUCLEOTIDE SEQUENCE [LARGE SCALE GENOMIC DNA]</scope>
    <source>
        <strain evidence="2">cv. NJ 8807/NJ 8810</strain>
        <tissue evidence="1">Young leaf</tissue>
    </source>
</reference>
<dbReference type="EMBL" id="CM037159">
    <property type="protein sequence ID" value="KAH7866184.1"/>
    <property type="molecule type" value="Genomic_DNA"/>
</dbReference>
<proteinExistence type="predicted"/>
<dbReference type="Proteomes" id="UP000828048">
    <property type="component" value="Chromosome 9"/>
</dbReference>
<comment type="caution">
    <text evidence="1">The sequence shown here is derived from an EMBL/GenBank/DDBJ whole genome shotgun (WGS) entry which is preliminary data.</text>
</comment>
<sequence>MKLRDYGKYANLVLRPSESDSNKGLLMSVGFGEIDLNSDAVNGEVHGVDASESTVGFDGQGSEGLGSVGKENGTVSAMGHLERKNDEILAGIAVGGQIGVNDSAIGLGLSGHFQGSDALRGVSTCSESNQEGLKKSFNVVSEEAVVGRGGESISVGNAVEREVAAVFGSQHVEVKPDMGGGGAVDLDLVYGGVKAEQLLREGLNLVRAEGEWKLGGGIGNEGNAFESIGNQGVVFEAQTKDTQQSGDIEIENVKQGSQVKELWTGNEGQFHMSDLVWAKVRSHPWWPGQIFDPSNASEKARRYSKKDGFLIAYFGDKTFAWIEAPRIKPFQMNFSQMEKQSSTEAFSHAVDCALEEVSRRVEFGLACSCLSPEVYDKIKTQIVVNGGIREESSRRDGGDESSSVASFTPLNMLKNVKAVAKYPYGGIDRLEFVIARAQLLAISRWKGFYCLPEFQMLGGSLEDGADITGTVESKYSEDSVCVNEQFPVIKGKLVIQDNSSRKRKEISGDGVSSSKKERCLSDLMSRSHSNLSNGKGEPEAKVGRHSNSSSLKKRKALDSVPDVSVENKKVSPSTKKQFSRVGESLRRVANQLAMPSPIVKDGFEENKGNNGSNKRSTRSNSEKSQRSTRRKIIPTEYSPPNEILSQIYMACRDPVKGYNLLASSVSFLTEFRNSFCMEKSTSRDDQNPTRKVSSKKSGKNLPGVETTETSEFGGTEDSYWRDMIVQSNTEEQVLFEPEIPKENGSPTVVPEATLESGQGLDLEQKTAVIDRESEIKPEDTEVLKKSKRAKVVFKRRSDAETAFSSSGKFSTFGPSLVSYRLNYLPSTSRKSPISATKRSKKAATSVEGNGG</sequence>
<name>A0ACB7ZL47_9ERIC</name>
<organism evidence="1 2">
    <name type="scientific">Vaccinium darrowii</name>
    <dbReference type="NCBI Taxonomy" id="229202"/>
    <lineage>
        <taxon>Eukaryota</taxon>
        <taxon>Viridiplantae</taxon>
        <taxon>Streptophyta</taxon>
        <taxon>Embryophyta</taxon>
        <taxon>Tracheophyta</taxon>
        <taxon>Spermatophyta</taxon>
        <taxon>Magnoliopsida</taxon>
        <taxon>eudicotyledons</taxon>
        <taxon>Gunneridae</taxon>
        <taxon>Pentapetalae</taxon>
        <taxon>asterids</taxon>
        <taxon>Ericales</taxon>
        <taxon>Ericaceae</taxon>
        <taxon>Vaccinioideae</taxon>
        <taxon>Vaccinieae</taxon>
        <taxon>Vaccinium</taxon>
    </lineage>
</organism>
<evidence type="ECO:0000313" key="1">
    <source>
        <dbReference type="EMBL" id="KAH7866184.1"/>
    </source>
</evidence>
<accession>A0ACB7ZL47</accession>
<protein>
    <submittedName>
        <fullName evidence="1">Uncharacterized protein</fullName>
    </submittedName>
</protein>
<gene>
    <name evidence="1" type="ORF">Vadar_016792</name>
</gene>
<evidence type="ECO:0000313" key="2">
    <source>
        <dbReference type="Proteomes" id="UP000828048"/>
    </source>
</evidence>
<keyword evidence="2" id="KW-1185">Reference proteome</keyword>